<feature type="transmembrane region" description="Helical" evidence="6">
    <location>
        <begin position="16"/>
        <end position="35"/>
    </location>
</feature>
<evidence type="ECO:0000256" key="3">
    <source>
        <dbReference type="ARBA" id="ARBA00022692"/>
    </source>
</evidence>
<keyword evidence="3 6" id="KW-0812">Transmembrane</keyword>
<dbReference type="InterPro" id="IPR001851">
    <property type="entry name" value="ABC_transp_permease"/>
</dbReference>
<gene>
    <name evidence="7" type="primary">urtC</name>
    <name evidence="7" type="ORF">FE782_02910</name>
</gene>
<evidence type="ECO:0000313" key="7">
    <source>
        <dbReference type="EMBL" id="TLS54309.1"/>
    </source>
</evidence>
<dbReference type="AlphaFoldDB" id="A0A5R9GGF8"/>
<organism evidence="7 8">
    <name type="scientific">Paenibacillus antri</name>
    <dbReference type="NCBI Taxonomy" id="2582848"/>
    <lineage>
        <taxon>Bacteria</taxon>
        <taxon>Bacillati</taxon>
        <taxon>Bacillota</taxon>
        <taxon>Bacilli</taxon>
        <taxon>Bacillales</taxon>
        <taxon>Paenibacillaceae</taxon>
        <taxon>Paenibacillus</taxon>
    </lineage>
</organism>
<dbReference type="InterPro" id="IPR043428">
    <property type="entry name" value="LivM-like"/>
</dbReference>
<keyword evidence="8" id="KW-1185">Reference proteome</keyword>
<feature type="transmembrane region" description="Helical" evidence="6">
    <location>
        <begin position="195"/>
        <end position="215"/>
    </location>
</feature>
<proteinExistence type="predicted"/>
<sequence length="372" mass="40220">MLSKGTGLGRRIPKPWLLAAYGVAVVLLLIAPMFLSDFRLNLLSKFLAFAILALGLDLLWGYTGILSLGQGVFFGVGAYSMAMYLKLEATGGKLPDFMSWSGIDKLPAFWAPFGSFGFALAAAIALPALLAFALGWFTFRNRVRGVYFTILTQALVIIAVTLFVGQQGYTGGTNGITSFKTVLGFSLSDPNVKTALYYITAAVLIGSFVLCRWLVSTRLARVLEAIRDGENRVRFFGYDPAVFQSFAFALSGAFAGLAGVLFVFHVGIISPSMMGIVPSIEMVLWVAAGGRGTLIGAVVGTLALNWSKSLISEAYPDGWLIFLGALFIVVVVFLPRGLVGLFGSAVDFIRRRGKRHDRIPYRPVVPEGERQL</sequence>
<evidence type="ECO:0000256" key="1">
    <source>
        <dbReference type="ARBA" id="ARBA00004651"/>
    </source>
</evidence>
<name>A0A5R9GGF8_9BACL</name>
<comment type="subcellular location">
    <subcellularLocation>
        <location evidence="1">Cell membrane</location>
        <topology evidence="1">Multi-pass membrane protein</topology>
    </subcellularLocation>
</comment>
<feature type="transmembrane region" description="Helical" evidence="6">
    <location>
        <begin position="246"/>
        <end position="270"/>
    </location>
</feature>
<dbReference type="InterPro" id="IPR017778">
    <property type="entry name" value="ABC_transptr_urea_perm_UrtC"/>
</dbReference>
<dbReference type="OrthoDB" id="9789927at2"/>
<dbReference type="PANTHER" id="PTHR30482">
    <property type="entry name" value="HIGH-AFFINITY BRANCHED-CHAIN AMINO ACID TRANSPORT SYSTEM PERMEASE"/>
    <property type="match status" value="1"/>
</dbReference>
<dbReference type="NCBIfam" id="TIGR03408">
    <property type="entry name" value="urea_trans_UrtC"/>
    <property type="match status" value="1"/>
</dbReference>
<feature type="transmembrane region" description="Helical" evidence="6">
    <location>
        <begin position="108"/>
        <end position="139"/>
    </location>
</feature>
<dbReference type="PANTHER" id="PTHR30482:SF4">
    <property type="entry name" value="SLR1201 PROTEIN"/>
    <property type="match status" value="1"/>
</dbReference>
<keyword evidence="2" id="KW-1003">Cell membrane</keyword>
<dbReference type="GO" id="GO:0015658">
    <property type="term" value="F:branched-chain amino acid transmembrane transporter activity"/>
    <property type="evidence" value="ECO:0007669"/>
    <property type="project" value="InterPro"/>
</dbReference>
<accession>A0A5R9GGF8</accession>
<protein>
    <submittedName>
        <fullName evidence="7">Urea ABC transporter permease subunit UrtC</fullName>
    </submittedName>
</protein>
<dbReference type="GO" id="GO:0005886">
    <property type="term" value="C:plasma membrane"/>
    <property type="evidence" value="ECO:0007669"/>
    <property type="project" value="UniProtKB-SubCell"/>
</dbReference>
<reference evidence="7 8" key="1">
    <citation type="submission" date="2019-05" db="EMBL/GenBank/DDBJ databases">
        <authorList>
            <person name="Narsing Rao M.P."/>
            <person name="Li W.J."/>
        </authorList>
    </citation>
    <scope>NUCLEOTIDE SEQUENCE [LARGE SCALE GENOMIC DNA]</scope>
    <source>
        <strain evidence="7 8">SYSU_K30003</strain>
    </source>
</reference>
<feature type="transmembrane region" description="Helical" evidence="6">
    <location>
        <begin position="319"/>
        <end position="349"/>
    </location>
</feature>
<keyword evidence="4 6" id="KW-1133">Transmembrane helix</keyword>
<comment type="caution">
    <text evidence="7">The sequence shown here is derived from an EMBL/GenBank/DDBJ whole genome shotgun (WGS) entry which is preliminary data.</text>
</comment>
<keyword evidence="5 6" id="KW-0472">Membrane</keyword>
<evidence type="ECO:0000313" key="8">
    <source>
        <dbReference type="Proteomes" id="UP000309676"/>
    </source>
</evidence>
<evidence type="ECO:0000256" key="4">
    <source>
        <dbReference type="ARBA" id="ARBA00022989"/>
    </source>
</evidence>
<dbReference type="EMBL" id="VCIW01000001">
    <property type="protein sequence ID" value="TLS54309.1"/>
    <property type="molecule type" value="Genomic_DNA"/>
</dbReference>
<dbReference type="Pfam" id="PF02653">
    <property type="entry name" value="BPD_transp_2"/>
    <property type="match status" value="1"/>
</dbReference>
<evidence type="ECO:0000256" key="2">
    <source>
        <dbReference type="ARBA" id="ARBA00022475"/>
    </source>
</evidence>
<feature type="transmembrane region" description="Helical" evidence="6">
    <location>
        <begin position="282"/>
        <end position="307"/>
    </location>
</feature>
<feature type="transmembrane region" description="Helical" evidence="6">
    <location>
        <begin position="145"/>
        <end position="164"/>
    </location>
</feature>
<dbReference type="Proteomes" id="UP000309676">
    <property type="component" value="Unassembled WGS sequence"/>
</dbReference>
<evidence type="ECO:0000256" key="6">
    <source>
        <dbReference type="SAM" id="Phobius"/>
    </source>
</evidence>
<feature type="transmembrane region" description="Helical" evidence="6">
    <location>
        <begin position="42"/>
        <end position="62"/>
    </location>
</feature>
<dbReference type="CDD" id="cd06581">
    <property type="entry name" value="TM_PBP1_LivM_like"/>
    <property type="match status" value="1"/>
</dbReference>
<evidence type="ECO:0000256" key="5">
    <source>
        <dbReference type="ARBA" id="ARBA00023136"/>
    </source>
</evidence>